<dbReference type="Gene3D" id="2.170.140.10">
    <property type="entry name" value="Chitin binding domain"/>
    <property type="match status" value="3"/>
</dbReference>
<dbReference type="InterPro" id="IPR036508">
    <property type="entry name" value="Chitin-bd_dom_sf"/>
</dbReference>
<dbReference type="AlphaFoldDB" id="A0AAN9TAZ5"/>
<dbReference type="InterPro" id="IPR002557">
    <property type="entry name" value="Chitin-bd_dom"/>
</dbReference>
<evidence type="ECO:0000313" key="9">
    <source>
        <dbReference type="Proteomes" id="UP001367676"/>
    </source>
</evidence>
<dbReference type="PROSITE" id="PS50940">
    <property type="entry name" value="CHIT_BIND_II"/>
    <property type="match status" value="3"/>
</dbReference>
<keyword evidence="5" id="KW-0325">Glycoprotein</keyword>
<evidence type="ECO:0000256" key="5">
    <source>
        <dbReference type="ARBA" id="ARBA00023180"/>
    </source>
</evidence>
<sequence>MGVAGFDDCLRGNSLNEQSLFIEATPSRNRPPHRGNNRTKSRITTTENATAAVIPGECPESDGFFADPDQCDKYRVCEDGVIVEEKLCPDGLVFNDFSPAHEKCDLPFNIDCSKRPNLQEPKPKNHCPRLNGYFQHEEPNVCDKFYYCVDGQFNLITCPDGLVYNEHAGICSWPDEAKKKGCSSQELFKFSCPKVDPTFAAQHPRYADPEDCRYYYVCINGETPRKSGCKAGQAFNPKTISCDKSENVPQWIRNKNKVEPHAKNS</sequence>
<keyword evidence="2" id="KW-0732">Signal</keyword>
<gene>
    <name evidence="8" type="ORF">V9T40_000385</name>
</gene>
<evidence type="ECO:0000256" key="6">
    <source>
        <dbReference type="SAM" id="MobiDB-lite"/>
    </source>
</evidence>
<dbReference type="Pfam" id="PF01607">
    <property type="entry name" value="CBM_14"/>
    <property type="match status" value="3"/>
</dbReference>
<reference evidence="8 9" key="1">
    <citation type="submission" date="2024-03" db="EMBL/GenBank/DDBJ databases">
        <title>Adaptation during the transition from Ophiocordyceps entomopathogen to insect associate is accompanied by gene loss and intensified selection.</title>
        <authorList>
            <person name="Ward C.M."/>
            <person name="Onetto C.A."/>
            <person name="Borneman A.R."/>
        </authorList>
    </citation>
    <scope>NUCLEOTIDE SEQUENCE [LARGE SCALE GENOMIC DNA]</scope>
    <source>
        <strain evidence="8">AWRI1</strain>
        <tissue evidence="8">Single Adult Female</tissue>
    </source>
</reference>
<accession>A0AAN9TAZ5</accession>
<dbReference type="InterPro" id="IPR051940">
    <property type="entry name" value="Chitin_bind-dev_reg"/>
</dbReference>
<evidence type="ECO:0000256" key="3">
    <source>
        <dbReference type="ARBA" id="ARBA00022737"/>
    </source>
</evidence>
<feature type="domain" description="Chitin-binding type-2" evidence="7">
    <location>
        <begin position="189"/>
        <end position="248"/>
    </location>
</feature>
<evidence type="ECO:0000313" key="8">
    <source>
        <dbReference type="EMBL" id="KAK7579756.1"/>
    </source>
</evidence>
<dbReference type="GO" id="GO:0008061">
    <property type="term" value="F:chitin binding"/>
    <property type="evidence" value="ECO:0007669"/>
    <property type="project" value="UniProtKB-KW"/>
</dbReference>
<feature type="region of interest" description="Disordered" evidence="6">
    <location>
        <begin position="22"/>
        <end position="46"/>
    </location>
</feature>
<feature type="domain" description="Chitin-binding type-2" evidence="7">
    <location>
        <begin position="55"/>
        <end position="114"/>
    </location>
</feature>
<keyword evidence="4" id="KW-1015">Disulfide bond</keyword>
<feature type="compositionally biased region" description="Basic residues" evidence="6">
    <location>
        <begin position="30"/>
        <end position="41"/>
    </location>
</feature>
<feature type="domain" description="Chitin-binding type-2" evidence="7">
    <location>
        <begin position="124"/>
        <end position="184"/>
    </location>
</feature>
<name>A0AAN9TAZ5_9HEMI</name>
<keyword evidence="3" id="KW-0677">Repeat</keyword>
<protein>
    <recommendedName>
        <fullName evidence="7">Chitin-binding type-2 domain-containing protein</fullName>
    </recommendedName>
</protein>
<keyword evidence="1" id="KW-0147">Chitin-binding</keyword>
<dbReference type="Proteomes" id="UP001367676">
    <property type="component" value="Unassembled WGS sequence"/>
</dbReference>
<evidence type="ECO:0000256" key="2">
    <source>
        <dbReference type="ARBA" id="ARBA00022729"/>
    </source>
</evidence>
<dbReference type="GO" id="GO:0005576">
    <property type="term" value="C:extracellular region"/>
    <property type="evidence" value="ECO:0007669"/>
    <property type="project" value="InterPro"/>
</dbReference>
<dbReference type="PANTHER" id="PTHR23301:SF104">
    <property type="entry name" value="BCDNA.GH02976"/>
    <property type="match status" value="1"/>
</dbReference>
<keyword evidence="9" id="KW-1185">Reference proteome</keyword>
<proteinExistence type="predicted"/>
<organism evidence="8 9">
    <name type="scientific">Parthenolecanium corni</name>
    <dbReference type="NCBI Taxonomy" id="536013"/>
    <lineage>
        <taxon>Eukaryota</taxon>
        <taxon>Metazoa</taxon>
        <taxon>Ecdysozoa</taxon>
        <taxon>Arthropoda</taxon>
        <taxon>Hexapoda</taxon>
        <taxon>Insecta</taxon>
        <taxon>Pterygota</taxon>
        <taxon>Neoptera</taxon>
        <taxon>Paraneoptera</taxon>
        <taxon>Hemiptera</taxon>
        <taxon>Sternorrhyncha</taxon>
        <taxon>Coccoidea</taxon>
        <taxon>Coccidae</taxon>
        <taxon>Parthenolecanium</taxon>
    </lineage>
</organism>
<comment type="caution">
    <text evidence="8">The sequence shown here is derived from an EMBL/GenBank/DDBJ whole genome shotgun (WGS) entry which is preliminary data.</text>
</comment>
<dbReference type="SMART" id="SM00494">
    <property type="entry name" value="ChtBD2"/>
    <property type="match status" value="3"/>
</dbReference>
<evidence type="ECO:0000256" key="4">
    <source>
        <dbReference type="ARBA" id="ARBA00023157"/>
    </source>
</evidence>
<evidence type="ECO:0000256" key="1">
    <source>
        <dbReference type="ARBA" id="ARBA00022669"/>
    </source>
</evidence>
<dbReference type="PANTHER" id="PTHR23301">
    <property type="entry name" value="CHITIN BINDING PERITROPHIN-A"/>
    <property type="match status" value="1"/>
</dbReference>
<dbReference type="SUPFAM" id="SSF57625">
    <property type="entry name" value="Invertebrate chitin-binding proteins"/>
    <property type="match status" value="3"/>
</dbReference>
<evidence type="ECO:0000259" key="7">
    <source>
        <dbReference type="PROSITE" id="PS50940"/>
    </source>
</evidence>
<dbReference type="EMBL" id="JBBCAQ010000034">
    <property type="protein sequence ID" value="KAK7579756.1"/>
    <property type="molecule type" value="Genomic_DNA"/>
</dbReference>